<name>A0ABS0PA01_9BRAD</name>
<protein>
    <recommendedName>
        <fullName evidence="4">Lipoprotein</fullName>
    </recommendedName>
</protein>
<accession>A0ABS0PA01</accession>
<dbReference type="EMBL" id="JACEGD010000027">
    <property type="protein sequence ID" value="MBH5389865.1"/>
    <property type="molecule type" value="Genomic_DNA"/>
</dbReference>
<evidence type="ECO:0000313" key="3">
    <source>
        <dbReference type="Proteomes" id="UP001194539"/>
    </source>
</evidence>
<proteinExistence type="predicted"/>
<evidence type="ECO:0008006" key="4">
    <source>
        <dbReference type="Google" id="ProtNLM"/>
    </source>
</evidence>
<comment type="caution">
    <text evidence="2">The sequence shown here is derived from an EMBL/GenBank/DDBJ whole genome shotgun (WGS) entry which is preliminary data.</text>
</comment>
<evidence type="ECO:0000256" key="1">
    <source>
        <dbReference type="SAM" id="SignalP"/>
    </source>
</evidence>
<sequence length="127" mass="13275">MRRVSSAAALSAVLTLLLAGCGSSFDLPPAYQPPQPPSAKAVKDGVTKAAAEAKLSGGLETSAVRHSDHGPGSYFVCLRQSGPSASRRPAYSVFFDDDTYKGVQTSVILEACEAEAWTPFNQVGSLQ</sequence>
<reference evidence="2 3" key="1">
    <citation type="submission" date="2020-07" db="EMBL/GenBank/DDBJ databases">
        <title>Bradyrhizobium diversity isolated from nodules of indigenous legumes of Western Australia.</title>
        <authorList>
            <person name="Klepa M.S."/>
        </authorList>
    </citation>
    <scope>NUCLEOTIDE SEQUENCE [LARGE SCALE GENOMIC DNA]</scope>
    <source>
        <strain evidence="2 3">CNPSo 4019</strain>
    </source>
</reference>
<dbReference type="RefSeq" id="WP_197968136.1">
    <property type="nucleotide sequence ID" value="NZ_JACEGD010000027.1"/>
</dbReference>
<keyword evidence="1" id="KW-0732">Signal</keyword>
<organism evidence="2 3">
    <name type="scientific">Bradyrhizobium diversitatis</name>
    <dbReference type="NCBI Taxonomy" id="2755406"/>
    <lineage>
        <taxon>Bacteria</taxon>
        <taxon>Pseudomonadati</taxon>
        <taxon>Pseudomonadota</taxon>
        <taxon>Alphaproteobacteria</taxon>
        <taxon>Hyphomicrobiales</taxon>
        <taxon>Nitrobacteraceae</taxon>
        <taxon>Bradyrhizobium</taxon>
    </lineage>
</organism>
<evidence type="ECO:0000313" key="2">
    <source>
        <dbReference type="EMBL" id="MBH5389865.1"/>
    </source>
</evidence>
<feature type="signal peptide" evidence="1">
    <location>
        <begin position="1"/>
        <end position="19"/>
    </location>
</feature>
<dbReference type="PROSITE" id="PS51257">
    <property type="entry name" value="PROKAR_LIPOPROTEIN"/>
    <property type="match status" value="1"/>
</dbReference>
<dbReference type="Proteomes" id="UP001194539">
    <property type="component" value="Unassembled WGS sequence"/>
</dbReference>
<feature type="chain" id="PRO_5046384391" description="Lipoprotein" evidence="1">
    <location>
        <begin position="20"/>
        <end position="127"/>
    </location>
</feature>
<keyword evidence="3" id="KW-1185">Reference proteome</keyword>
<gene>
    <name evidence="2" type="ORF">H1B27_26795</name>
</gene>